<dbReference type="InterPro" id="IPR000618">
    <property type="entry name" value="Insect_cuticle"/>
</dbReference>
<organism evidence="3 4">
    <name type="scientific">Portunus trituberculatus</name>
    <name type="common">Swimming crab</name>
    <name type="synonym">Neptunus trituberculatus</name>
    <dbReference type="NCBI Taxonomy" id="210409"/>
    <lineage>
        <taxon>Eukaryota</taxon>
        <taxon>Metazoa</taxon>
        <taxon>Ecdysozoa</taxon>
        <taxon>Arthropoda</taxon>
        <taxon>Crustacea</taxon>
        <taxon>Multicrustacea</taxon>
        <taxon>Malacostraca</taxon>
        <taxon>Eumalacostraca</taxon>
        <taxon>Eucarida</taxon>
        <taxon>Decapoda</taxon>
        <taxon>Pleocyemata</taxon>
        <taxon>Brachyura</taxon>
        <taxon>Eubrachyura</taxon>
        <taxon>Portunoidea</taxon>
        <taxon>Portunidae</taxon>
        <taxon>Portuninae</taxon>
        <taxon>Portunus</taxon>
    </lineage>
</organism>
<keyword evidence="1 2" id="KW-0193">Cuticle</keyword>
<dbReference type="InterPro" id="IPR051217">
    <property type="entry name" value="Insect_Cuticle_Struc_Prot"/>
</dbReference>
<evidence type="ECO:0000256" key="2">
    <source>
        <dbReference type="PROSITE-ProRule" id="PRU00497"/>
    </source>
</evidence>
<comment type="caution">
    <text evidence="3">The sequence shown here is derived from an EMBL/GenBank/DDBJ whole genome shotgun (WGS) entry which is preliminary data.</text>
</comment>
<proteinExistence type="predicted"/>
<reference evidence="3 4" key="1">
    <citation type="submission" date="2019-05" db="EMBL/GenBank/DDBJ databases">
        <title>Another draft genome of Portunus trituberculatus and its Hox gene families provides insights of decapod evolution.</title>
        <authorList>
            <person name="Jeong J.-H."/>
            <person name="Song I."/>
            <person name="Kim S."/>
            <person name="Choi T."/>
            <person name="Kim D."/>
            <person name="Ryu S."/>
            <person name="Kim W."/>
        </authorList>
    </citation>
    <scope>NUCLEOTIDE SEQUENCE [LARGE SCALE GENOMIC DNA]</scope>
    <source>
        <tissue evidence="3">Muscle</tissue>
    </source>
</reference>
<dbReference type="AlphaFoldDB" id="A0A5B7KDN5"/>
<dbReference type="Proteomes" id="UP000324222">
    <property type="component" value="Unassembled WGS sequence"/>
</dbReference>
<dbReference type="PANTHER" id="PTHR12236:SF79">
    <property type="entry name" value="CUTICULAR PROTEIN 50CB-RELATED"/>
    <property type="match status" value="1"/>
</dbReference>
<keyword evidence="4" id="KW-1185">Reference proteome</keyword>
<dbReference type="PROSITE" id="PS51155">
    <property type="entry name" value="CHIT_BIND_RR_2"/>
    <property type="match status" value="1"/>
</dbReference>
<name>A0A5B7KDN5_PORTR</name>
<dbReference type="PANTHER" id="PTHR12236">
    <property type="entry name" value="STRUCTURAL CONTITUENT OF CUTICLE"/>
    <property type="match status" value="1"/>
</dbReference>
<dbReference type="GO" id="GO:0031012">
    <property type="term" value="C:extracellular matrix"/>
    <property type="evidence" value="ECO:0007669"/>
    <property type="project" value="TreeGrafter"/>
</dbReference>
<evidence type="ECO:0000313" key="3">
    <source>
        <dbReference type="EMBL" id="MPD07021.1"/>
    </source>
</evidence>
<dbReference type="Pfam" id="PF00379">
    <property type="entry name" value="Chitin_bind_4"/>
    <property type="match status" value="1"/>
</dbReference>
<gene>
    <name evidence="3" type="primary">resilin_15</name>
    <name evidence="3" type="ORF">E2C01_102862</name>
</gene>
<protein>
    <submittedName>
        <fullName evidence="3">Pro-resilin</fullName>
    </submittedName>
</protein>
<accession>A0A5B7KDN5</accession>
<dbReference type="GO" id="GO:0005615">
    <property type="term" value="C:extracellular space"/>
    <property type="evidence" value="ECO:0007669"/>
    <property type="project" value="TreeGrafter"/>
</dbReference>
<sequence length="67" mass="7448">MPFVYSWKVLDDPTANDYSHSTNSDGDLTTGEYRVLLPDGRTQVVTYTSSLSTGYVAEVRARKSNLT</sequence>
<dbReference type="OrthoDB" id="6382835at2759"/>
<evidence type="ECO:0000313" key="4">
    <source>
        <dbReference type="Proteomes" id="UP000324222"/>
    </source>
</evidence>
<dbReference type="EMBL" id="VSRR010154345">
    <property type="protein sequence ID" value="MPD07021.1"/>
    <property type="molecule type" value="Genomic_DNA"/>
</dbReference>
<evidence type="ECO:0000256" key="1">
    <source>
        <dbReference type="ARBA" id="ARBA00022460"/>
    </source>
</evidence>
<dbReference type="GO" id="GO:0042302">
    <property type="term" value="F:structural constituent of cuticle"/>
    <property type="evidence" value="ECO:0007669"/>
    <property type="project" value="UniProtKB-UniRule"/>
</dbReference>